<comment type="similarity">
    <text evidence="4">Belongs to the LptD family.</text>
</comment>
<reference evidence="7 8" key="1">
    <citation type="submission" date="2016-10" db="EMBL/GenBank/DDBJ databases">
        <authorList>
            <person name="de Groot N.N."/>
        </authorList>
    </citation>
    <scope>NUCLEOTIDE SEQUENCE [LARGE SCALE GENOMIC DNA]</scope>
    <source>
        <strain evidence="7 8">DSM 21228</strain>
    </source>
</reference>
<accession>A0A1H3Y302</accession>
<evidence type="ECO:0000256" key="2">
    <source>
        <dbReference type="ARBA" id="ARBA00023136"/>
    </source>
</evidence>
<dbReference type="PROSITE" id="PS51257">
    <property type="entry name" value="PROKAR_LIPOPROTEIN"/>
    <property type="match status" value="1"/>
</dbReference>
<proteinExistence type="inferred from homology"/>
<keyword evidence="3 4" id="KW-0998">Cell outer membrane</keyword>
<protein>
    <recommendedName>
        <fullName evidence="4">LPS-assembly protein LptD</fullName>
    </recommendedName>
</protein>
<keyword evidence="8" id="KW-1185">Reference proteome</keyword>
<evidence type="ECO:0000256" key="1">
    <source>
        <dbReference type="ARBA" id="ARBA00022729"/>
    </source>
</evidence>
<dbReference type="PANTHER" id="PTHR30189">
    <property type="entry name" value="LPS-ASSEMBLY PROTEIN"/>
    <property type="match status" value="1"/>
</dbReference>
<dbReference type="Pfam" id="PF03968">
    <property type="entry name" value="LptD_N"/>
    <property type="match status" value="1"/>
</dbReference>
<keyword evidence="2 4" id="KW-0472">Membrane</keyword>
<feature type="domain" description="LptD C-terminal" evidence="6">
    <location>
        <begin position="307"/>
        <end position="662"/>
    </location>
</feature>
<dbReference type="Proteomes" id="UP000199397">
    <property type="component" value="Unassembled WGS sequence"/>
</dbReference>
<dbReference type="InterPro" id="IPR020889">
    <property type="entry name" value="LipoPS_assembly_LptD"/>
</dbReference>
<evidence type="ECO:0000256" key="3">
    <source>
        <dbReference type="ARBA" id="ARBA00023237"/>
    </source>
</evidence>
<feature type="chain" id="PRO_5011803470" description="LPS-assembly protein LptD" evidence="4">
    <location>
        <begin position="40"/>
        <end position="740"/>
    </location>
</feature>
<dbReference type="InterPro" id="IPR050218">
    <property type="entry name" value="LptD"/>
</dbReference>
<evidence type="ECO:0000259" key="6">
    <source>
        <dbReference type="Pfam" id="PF04453"/>
    </source>
</evidence>
<comment type="subunit">
    <text evidence="4">Component of the lipopolysaccharide transport and assembly complex. Interacts with LptE and LptA.</text>
</comment>
<evidence type="ECO:0000313" key="8">
    <source>
        <dbReference type="Proteomes" id="UP000199397"/>
    </source>
</evidence>
<dbReference type="AlphaFoldDB" id="A0A1H3Y302"/>
<dbReference type="Gene3D" id="2.60.450.10">
    <property type="entry name" value="Lipopolysaccharide (LPS) transport protein A like domain"/>
    <property type="match status" value="1"/>
</dbReference>
<dbReference type="GO" id="GO:1990351">
    <property type="term" value="C:transporter complex"/>
    <property type="evidence" value="ECO:0007669"/>
    <property type="project" value="TreeGrafter"/>
</dbReference>
<dbReference type="GO" id="GO:0009279">
    <property type="term" value="C:cell outer membrane"/>
    <property type="evidence" value="ECO:0007669"/>
    <property type="project" value="UniProtKB-SubCell"/>
</dbReference>
<comment type="caution">
    <text evidence="4">Lacks conserved residue(s) required for the propagation of feature annotation.</text>
</comment>
<evidence type="ECO:0000256" key="4">
    <source>
        <dbReference type="HAMAP-Rule" id="MF_01411"/>
    </source>
</evidence>
<dbReference type="InterPro" id="IPR005653">
    <property type="entry name" value="OstA-like_N"/>
</dbReference>
<dbReference type="Pfam" id="PF04453">
    <property type="entry name" value="LptD"/>
    <property type="match status" value="1"/>
</dbReference>
<feature type="domain" description="Organic solvent tolerance-like N-terminal" evidence="5">
    <location>
        <begin position="69"/>
        <end position="201"/>
    </location>
</feature>
<comment type="function">
    <text evidence="4">Together with LptE, is involved in the assembly of lipopolysaccharide (LPS) at the surface of the outer membrane.</text>
</comment>
<dbReference type="PANTHER" id="PTHR30189:SF1">
    <property type="entry name" value="LPS-ASSEMBLY PROTEIN LPTD"/>
    <property type="match status" value="1"/>
</dbReference>
<evidence type="ECO:0000313" key="7">
    <source>
        <dbReference type="EMBL" id="SEA05910.1"/>
    </source>
</evidence>
<dbReference type="GO" id="GO:0043165">
    <property type="term" value="P:Gram-negative-bacterium-type cell outer membrane assembly"/>
    <property type="evidence" value="ECO:0007669"/>
    <property type="project" value="UniProtKB-UniRule"/>
</dbReference>
<keyword evidence="1 4" id="KW-0732">Signal</keyword>
<dbReference type="GO" id="GO:0015920">
    <property type="term" value="P:lipopolysaccharide transport"/>
    <property type="evidence" value="ECO:0007669"/>
    <property type="project" value="InterPro"/>
</dbReference>
<organism evidence="7 8">
    <name type="scientific">Thiothrix caldifontis</name>
    <dbReference type="NCBI Taxonomy" id="525918"/>
    <lineage>
        <taxon>Bacteria</taxon>
        <taxon>Pseudomonadati</taxon>
        <taxon>Pseudomonadota</taxon>
        <taxon>Gammaproteobacteria</taxon>
        <taxon>Thiotrichales</taxon>
        <taxon>Thiotrichaceae</taxon>
        <taxon>Thiothrix</taxon>
    </lineage>
</organism>
<comment type="subcellular location">
    <subcellularLocation>
        <location evidence="4">Cell outer membrane</location>
    </subcellularLocation>
</comment>
<evidence type="ECO:0000259" key="5">
    <source>
        <dbReference type="Pfam" id="PF03968"/>
    </source>
</evidence>
<name>A0A1H3Y302_9GAMM</name>
<dbReference type="EMBL" id="FNQP01000004">
    <property type="protein sequence ID" value="SEA05910.1"/>
    <property type="molecule type" value="Genomic_DNA"/>
</dbReference>
<dbReference type="STRING" id="525918.SAMN05660964_00801"/>
<dbReference type="InterPro" id="IPR007543">
    <property type="entry name" value="LptD_C"/>
</dbReference>
<dbReference type="HAMAP" id="MF_01411">
    <property type="entry name" value="LPS_assembly_LptD"/>
    <property type="match status" value="1"/>
</dbReference>
<feature type="signal peptide" evidence="4">
    <location>
        <begin position="1"/>
        <end position="39"/>
    </location>
</feature>
<gene>
    <name evidence="4" type="primary">lptD</name>
    <name evidence="7" type="ORF">SAMN05660964_00801</name>
</gene>
<sequence length="740" mass="83345" precursor="true">MLGRFKCCMESMRIKLPQRFLLSTLTGVACSSSPAIALAQTGWMACPVPTADAAHEIQRPSHLPPQAVYIEADSALFRSQGISTMSGNVHISQANKTLQADQASYEQPAGIITGSGEVSFSSDNMQVRSRELHYNLPQNTGEMLAAEYYLPQANGQGVSKRVVQESPNLTRLDDSTYTTCPVNQADWSLNASTIKLDHTQERGTARNATLKIRGLPILYLPYFSFPLTDARKSGFLWPTISTNERSGLQLSAPYYWNFAPNYDLTLTPTLLGRRGLQLGTEVRYLTEKHHGEVNYVLLPNDNASDKNNRYYFNVHNDTRLGATSSLQLKAEGVSDDQYFVDLGNSLEATSVVNLERRLEYRTASDNWSFSSLLQDYQVLDGGIAPHAKLPQLLLRYHPPRKGNGLNLDAETEYTQFSGSTTETNGTRWDFVTRASKPFVTESAYIKPSLTLRHTEYHLDDTDNTHISRSLPSASLDTGLFFERNIKQGRYIQTLEPRLFYTYTPYRDQSNIPVFDSSARSLSYNQLFAENRFTGKDRIGDANRLTASVSTRIQSPEDGRELFRASIGQMYHFDERKVTLPDEAPLQGNRSELILEAAGEINPRTRLSTTAYWDSKENTVNAGEVRINYKDDKKRLLNVGYAQRKDNFESVNLSFAVPVNQNWKAVGAWEHDLQNDRDLETVIGAEYESCCWKTRVASRNYLLPDNTTRDNAVFVEFELKGLGNFGSGTRDLLQNRVHGYE</sequence>